<keyword evidence="3" id="KW-1185">Reference proteome</keyword>
<evidence type="ECO:0000313" key="3">
    <source>
        <dbReference type="Proteomes" id="UP000092461"/>
    </source>
</evidence>
<protein>
    <submittedName>
        <fullName evidence="2">Uncharacterized protein</fullName>
    </submittedName>
</protein>
<dbReference type="PANTHER" id="PTHR22742">
    <property type="entry name" value="EXPANSION, ISOFORM A-RELATED"/>
    <property type="match status" value="1"/>
</dbReference>
<sequence length="124" mass="14322">SDDPYYCGLRARVPNFVKTSKAPPAKHHNGHSVHEKETPKRMSLAHLQHPASLQSLHQLHQMHPHPHLMSAHQQQMMWHARSFESGIDSELVESPYNHIYGRIPLPTRGYIPPPPRTMYIGEWD</sequence>
<dbReference type="VEuPathDB" id="VectorBase:LLOJ003498"/>
<accession>A0A1B0EX59</accession>
<dbReference type="PANTHER" id="PTHR22742:SF2">
    <property type="entry name" value="EXPANSION, ISOFORM A-RELATED"/>
    <property type="match status" value="1"/>
</dbReference>
<evidence type="ECO:0000256" key="1">
    <source>
        <dbReference type="SAM" id="MobiDB-lite"/>
    </source>
</evidence>
<organism evidence="2 3">
    <name type="scientific">Lutzomyia longipalpis</name>
    <name type="common">Sand fly</name>
    <dbReference type="NCBI Taxonomy" id="7200"/>
    <lineage>
        <taxon>Eukaryota</taxon>
        <taxon>Metazoa</taxon>
        <taxon>Ecdysozoa</taxon>
        <taxon>Arthropoda</taxon>
        <taxon>Hexapoda</taxon>
        <taxon>Insecta</taxon>
        <taxon>Pterygota</taxon>
        <taxon>Neoptera</taxon>
        <taxon>Endopterygota</taxon>
        <taxon>Diptera</taxon>
        <taxon>Nematocera</taxon>
        <taxon>Psychodoidea</taxon>
        <taxon>Psychodidae</taxon>
        <taxon>Lutzomyia</taxon>
        <taxon>Lutzomyia</taxon>
    </lineage>
</organism>
<dbReference type="EnsemblMetazoa" id="LLOJ003498-RA">
    <property type="protein sequence ID" value="LLOJ003498-PA"/>
    <property type="gene ID" value="LLOJ003498"/>
</dbReference>
<dbReference type="Proteomes" id="UP000092461">
    <property type="component" value="Unassembled WGS sequence"/>
</dbReference>
<dbReference type="EMBL" id="AJWK01011176">
    <property type="status" value="NOT_ANNOTATED_CDS"/>
    <property type="molecule type" value="Genomic_DNA"/>
</dbReference>
<reference evidence="2" key="1">
    <citation type="submission" date="2020-05" db="UniProtKB">
        <authorList>
            <consortium name="EnsemblMetazoa"/>
        </authorList>
    </citation>
    <scope>IDENTIFICATION</scope>
    <source>
        <strain evidence="2">Jacobina</strain>
    </source>
</reference>
<name>A0A1B0EX59_LUTLO</name>
<evidence type="ECO:0000313" key="2">
    <source>
        <dbReference type="EnsemblMetazoa" id="LLOJ003498-PA"/>
    </source>
</evidence>
<feature type="region of interest" description="Disordered" evidence="1">
    <location>
        <begin position="17"/>
        <end position="42"/>
    </location>
</feature>
<proteinExistence type="predicted"/>
<dbReference type="VEuPathDB" id="VectorBase:LLONM1_003692"/>
<dbReference type="AlphaFoldDB" id="A0A1B0EX59"/>